<gene>
    <name evidence="1" type="ORF">BN9_134700</name>
</gene>
<proteinExistence type="predicted"/>
<dbReference type="EMBL" id="CAIX01002062">
    <property type="protein sequence ID" value="CCI11778.1"/>
    <property type="molecule type" value="Genomic_DNA"/>
</dbReference>
<reference evidence="1 2" key="1">
    <citation type="submission" date="2012-05" db="EMBL/GenBank/DDBJ databases">
        <title>Recombination and specialization in a pathogen metapopulation.</title>
        <authorList>
            <person name="Gardiner A."/>
            <person name="Kemen E."/>
            <person name="Schultz-Larsen T."/>
            <person name="MacLean D."/>
            <person name="Van Oosterhout C."/>
            <person name="Jones J.D.G."/>
        </authorList>
    </citation>
    <scope>NUCLEOTIDE SEQUENCE [LARGE SCALE GENOMIC DNA]</scope>
    <source>
        <strain evidence="1 2">Ac Nc2</strain>
    </source>
</reference>
<evidence type="ECO:0000313" key="2">
    <source>
        <dbReference type="Proteomes" id="UP000053237"/>
    </source>
</evidence>
<dbReference type="Proteomes" id="UP000053237">
    <property type="component" value="Unassembled WGS sequence"/>
</dbReference>
<name>A0A024FX66_9STRA</name>
<sequence length="107" mass="12211">MALKLFTFRGDLPLLLLPASWHLSNLPVINLSFKGICLAIPYVERQIIANDKSRSSLFSRDKPIFAAPWKSKCLLLHPAAMLEISYFFAILKPPLMCIKRPMSRVLR</sequence>
<evidence type="ECO:0000313" key="1">
    <source>
        <dbReference type="EMBL" id="CCI11778.1"/>
    </source>
</evidence>
<comment type="caution">
    <text evidence="1">The sequence shown here is derived from an EMBL/GenBank/DDBJ whole genome shotgun (WGS) entry which is preliminary data.</text>
</comment>
<organism evidence="1 2">
    <name type="scientific">Albugo candida</name>
    <dbReference type="NCBI Taxonomy" id="65357"/>
    <lineage>
        <taxon>Eukaryota</taxon>
        <taxon>Sar</taxon>
        <taxon>Stramenopiles</taxon>
        <taxon>Oomycota</taxon>
        <taxon>Peronosporomycetes</taxon>
        <taxon>Albuginales</taxon>
        <taxon>Albuginaceae</taxon>
        <taxon>Albugo</taxon>
    </lineage>
</organism>
<dbReference type="InParanoid" id="A0A024FX66"/>
<dbReference type="AlphaFoldDB" id="A0A024FX66"/>
<protein>
    <submittedName>
        <fullName evidence="1">Uncharacterized protein</fullName>
    </submittedName>
</protein>
<accession>A0A024FX66</accession>
<keyword evidence="2" id="KW-1185">Reference proteome</keyword>